<keyword evidence="1" id="KW-0732">Signal</keyword>
<evidence type="ECO:0000313" key="3">
    <source>
        <dbReference type="Proteomes" id="UP001165427"/>
    </source>
</evidence>
<dbReference type="Proteomes" id="UP001165427">
    <property type="component" value="Unassembled WGS sequence"/>
</dbReference>
<proteinExistence type="predicted"/>
<sequence>MKRFTLIALAAMLIVTMAAGAALADSYNVTANFGIRVTEQGTSERVGAITLQGATAADLFEAGPPEQAIVGELLGGATISRTFAASYDYGGTLIEEWTPTAGDRYGDATLAADYYVVAIAGQDFFSIQINVDSVADETVVLGHDDASALCFNIAGTQYTASDPNRQLVLVSYADNLFNTYSGDIYVATVKARSIAFDLCGKALPYDIITVSGLGQGEDCGIGFGEECIFRFTDNASGALNGPYRFVIGKTTGAKAGVGFEAIYIEKLEAGSWVNINGLGVAATVTNRRNRLGEADLTMDPAETSEITVTSTLTGPGSYRIVAAYEYDTCVPITPGVWTIDIFANLIPCGSSFSAIDWDAMEFFDPAGTPMAAVFPYAAATAGGAWFNGLVFTNPLSTPVTIDVQIVEADGDMYIGQVTVPGNEMVVGTVADVVNPVLAPSHTDAEFGDESYAIYAGSESGAFYGFLFIGNGTMAQGYLPILTSGGHMLP</sequence>
<feature type="chain" id="PRO_5041415175" description="MBG domain-containing protein" evidence="1">
    <location>
        <begin position="25"/>
        <end position="489"/>
    </location>
</feature>
<dbReference type="EMBL" id="JALJRB010000002">
    <property type="protein sequence ID" value="MCJ8499386.1"/>
    <property type="molecule type" value="Genomic_DNA"/>
</dbReference>
<protein>
    <recommendedName>
        <fullName evidence="4">MBG domain-containing protein</fullName>
    </recommendedName>
</protein>
<comment type="caution">
    <text evidence="2">The sequence shown here is derived from an EMBL/GenBank/DDBJ whole genome shotgun (WGS) entry which is preliminary data.</text>
</comment>
<organism evidence="2 3">
    <name type="scientific">Desulfatitalea alkaliphila</name>
    <dbReference type="NCBI Taxonomy" id="2929485"/>
    <lineage>
        <taxon>Bacteria</taxon>
        <taxon>Pseudomonadati</taxon>
        <taxon>Thermodesulfobacteriota</taxon>
        <taxon>Desulfobacteria</taxon>
        <taxon>Desulfobacterales</taxon>
        <taxon>Desulfosarcinaceae</taxon>
        <taxon>Desulfatitalea</taxon>
    </lineage>
</organism>
<feature type="signal peptide" evidence="1">
    <location>
        <begin position="1"/>
        <end position="24"/>
    </location>
</feature>
<evidence type="ECO:0000256" key="1">
    <source>
        <dbReference type="SAM" id="SignalP"/>
    </source>
</evidence>
<dbReference type="AlphaFoldDB" id="A0AA41R0N1"/>
<reference evidence="2" key="1">
    <citation type="submission" date="2022-04" db="EMBL/GenBank/DDBJ databases">
        <title>Desulfatitalea alkaliphila sp. nov., a novel anaerobic sulfate-reducing bacterium isolated from terrestrial mud volcano, Taman Peninsula, Russia.</title>
        <authorList>
            <person name="Khomyakova M.A."/>
            <person name="Merkel A.Y."/>
            <person name="Slobodkin A.I."/>
        </authorList>
    </citation>
    <scope>NUCLEOTIDE SEQUENCE</scope>
    <source>
        <strain evidence="2">M08but</strain>
    </source>
</reference>
<dbReference type="RefSeq" id="WP_246902658.1">
    <property type="nucleotide sequence ID" value="NZ_JALJRB010000002.1"/>
</dbReference>
<accession>A0AA41R0N1</accession>
<name>A0AA41R0N1_9BACT</name>
<evidence type="ECO:0008006" key="4">
    <source>
        <dbReference type="Google" id="ProtNLM"/>
    </source>
</evidence>
<keyword evidence="3" id="KW-1185">Reference proteome</keyword>
<gene>
    <name evidence="2" type="ORF">MRX98_02275</name>
</gene>
<evidence type="ECO:0000313" key="2">
    <source>
        <dbReference type="EMBL" id="MCJ8499386.1"/>
    </source>
</evidence>